<evidence type="ECO:0000313" key="4">
    <source>
        <dbReference type="EMBL" id="SOB58530.1"/>
    </source>
</evidence>
<feature type="domain" description="SPOR" evidence="3">
    <location>
        <begin position="151"/>
        <end position="230"/>
    </location>
</feature>
<feature type="transmembrane region" description="Helical" evidence="2">
    <location>
        <begin position="30"/>
        <end position="51"/>
    </location>
</feature>
<organism evidence="4 5">
    <name type="scientific">Pseudodesulfovibrio profundus</name>
    <dbReference type="NCBI Taxonomy" id="57320"/>
    <lineage>
        <taxon>Bacteria</taxon>
        <taxon>Pseudomonadati</taxon>
        <taxon>Thermodesulfobacteriota</taxon>
        <taxon>Desulfovibrionia</taxon>
        <taxon>Desulfovibrionales</taxon>
        <taxon>Desulfovibrionaceae</taxon>
    </lineage>
</organism>
<proteinExistence type="predicted"/>
<dbReference type="InterPro" id="IPR007730">
    <property type="entry name" value="SPOR-like_dom"/>
</dbReference>
<dbReference type="KEGG" id="pprf:DPRO_1631"/>
<evidence type="ECO:0000259" key="3">
    <source>
        <dbReference type="PROSITE" id="PS51724"/>
    </source>
</evidence>
<keyword evidence="2" id="KW-0472">Membrane</keyword>
<dbReference type="EMBL" id="LT907975">
    <property type="protein sequence ID" value="SOB58530.1"/>
    <property type="molecule type" value="Genomic_DNA"/>
</dbReference>
<dbReference type="Pfam" id="PF05036">
    <property type="entry name" value="SPOR"/>
    <property type="match status" value="1"/>
</dbReference>
<dbReference type="AlphaFoldDB" id="A0A2C8F7N0"/>
<feature type="region of interest" description="Disordered" evidence="1">
    <location>
        <begin position="97"/>
        <end position="148"/>
    </location>
</feature>
<keyword evidence="5" id="KW-1185">Reference proteome</keyword>
<dbReference type="GO" id="GO:0032506">
    <property type="term" value="P:cytokinetic process"/>
    <property type="evidence" value="ECO:0007669"/>
    <property type="project" value="TreeGrafter"/>
</dbReference>
<dbReference type="GO" id="GO:0042834">
    <property type="term" value="F:peptidoglycan binding"/>
    <property type="evidence" value="ECO:0007669"/>
    <property type="project" value="InterPro"/>
</dbReference>
<keyword evidence="2" id="KW-1133">Transmembrane helix</keyword>
<dbReference type="PANTHER" id="PTHR38687">
    <property type="entry name" value="CELL DIVISION PROTEIN DEDD-RELATED"/>
    <property type="match status" value="1"/>
</dbReference>
<sequence length="234" mass="25707">MADKDGPKVKIPKLKATNKTYDFSLTLPGMISAVGAGVLALTFFFVMGILIGRGYRPEADVPQLQEIMPSKQHGEIAEGSDKPEILKLEELEYPDRLKEEPGKVMEVQKPKAAEPQKAEPKKVASKPEPKVEKPENTSPPKPAEVKQPATGEKVYSYVYQVASFRKPEMAETLSAKLVKDGLRSAIESGSAKGSTWYRVVVHHHGTPSSTANMKAVLEKYGIKKPLLKKKVEAQ</sequence>
<dbReference type="PANTHER" id="PTHR38687:SF1">
    <property type="entry name" value="CELL DIVISION PROTEIN DEDD"/>
    <property type="match status" value="1"/>
</dbReference>
<dbReference type="RefSeq" id="WP_097011569.1">
    <property type="nucleotide sequence ID" value="NZ_LT907975.1"/>
</dbReference>
<dbReference type="OrthoDB" id="5453354at2"/>
<dbReference type="PROSITE" id="PS51724">
    <property type="entry name" value="SPOR"/>
    <property type="match status" value="1"/>
</dbReference>
<dbReference type="InterPro" id="IPR052521">
    <property type="entry name" value="Cell_div_SPOR-domain"/>
</dbReference>
<dbReference type="GO" id="GO:0030428">
    <property type="term" value="C:cell septum"/>
    <property type="evidence" value="ECO:0007669"/>
    <property type="project" value="TreeGrafter"/>
</dbReference>
<gene>
    <name evidence="4" type="ORF">DPRO_1631</name>
</gene>
<dbReference type="GO" id="GO:0032153">
    <property type="term" value="C:cell division site"/>
    <property type="evidence" value="ECO:0007669"/>
    <property type="project" value="TreeGrafter"/>
</dbReference>
<dbReference type="Proteomes" id="UP000219215">
    <property type="component" value="Chromosome DPRO"/>
</dbReference>
<protein>
    <submittedName>
        <fullName evidence="4">Sporulation domain protein</fullName>
    </submittedName>
</protein>
<name>A0A2C8F7N0_9BACT</name>
<evidence type="ECO:0000313" key="5">
    <source>
        <dbReference type="Proteomes" id="UP000219215"/>
    </source>
</evidence>
<keyword evidence="2" id="KW-0812">Transmembrane</keyword>
<reference evidence="5" key="1">
    <citation type="submission" date="2017-09" db="EMBL/GenBank/DDBJ databases">
        <authorList>
            <person name="Regsiter A."/>
            <person name="William W."/>
        </authorList>
    </citation>
    <scope>NUCLEOTIDE SEQUENCE [LARGE SCALE GENOMIC DNA]</scope>
    <source>
        <strain evidence="5">500-1</strain>
    </source>
</reference>
<feature type="compositionally biased region" description="Basic and acidic residues" evidence="1">
    <location>
        <begin position="97"/>
        <end position="135"/>
    </location>
</feature>
<evidence type="ECO:0000256" key="1">
    <source>
        <dbReference type="SAM" id="MobiDB-lite"/>
    </source>
</evidence>
<dbReference type="Gene3D" id="3.30.70.1070">
    <property type="entry name" value="Sporulation related repeat"/>
    <property type="match status" value="1"/>
</dbReference>
<dbReference type="SUPFAM" id="SSF110997">
    <property type="entry name" value="Sporulation related repeat"/>
    <property type="match status" value="1"/>
</dbReference>
<evidence type="ECO:0000256" key="2">
    <source>
        <dbReference type="SAM" id="Phobius"/>
    </source>
</evidence>
<dbReference type="InterPro" id="IPR036680">
    <property type="entry name" value="SPOR-like_sf"/>
</dbReference>
<accession>A0A2C8F7N0</accession>